<dbReference type="OrthoDB" id="9816009at2"/>
<dbReference type="Proteomes" id="UP000305041">
    <property type="component" value="Unassembled WGS sequence"/>
</dbReference>
<accession>A0A5R8ZNR5</accession>
<feature type="signal peptide" evidence="1">
    <location>
        <begin position="1"/>
        <end position="19"/>
    </location>
</feature>
<reference evidence="2 5" key="2">
    <citation type="submission" date="2019-12" db="EMBL/GenBank/DDBJ databases">
        <authorList>
            <person name="Zhang Y.-J."/>
        </authorList>
    </citation>
    <scope>NUCLEOTIDE SEQUENCE [LARGE SCALE GENOMIC DNA]</scope>
    <source>
        <strain evidence="2 5">H18S-6</strain>
    </source>
</reference>
<keyword evidence="1" id="KW-0732">Signal</keyword>
<protein>
    <recommendedName>
        <fullName evidence="6">Integron</fullName>
    </recommendedName>
</protein>
<keyword evidence="4" id="KW-1185">Reference proteome</keyword>
<dbReference type="RefSeq" id="WP_138161744.1">
    <property type="nucleotide sequence ID" value="NZ_VAUA01000002.1"/>
</dbReference>
<evidence type="ECO:0000313" key="2">
    <source>
        <dbReference type="EMBL" id="KAE9629697.1"/>
    </source>
</evidence>
<evidence type="ECO:0000313" key="4">
    <source>
        <dbReference type="Proteomes" id="UP000305041"/>
    </source>
</evidence>
<evidence type="ECO:0000256" key="1">
    <source>
        <dbReference type="SAM" id="SignalP"/>
    </source>
</evidence>
<dbReference type="EMBL" id="VAUA01000002">
    <property type="protein sequence ID" value="TLP67716.1"/>
    <property type="molecule type" value="Genomic_DNA"/>
</dbReference>
<name>A0A5R8ZNR5_9RHOB</name>
<comment type="caution">
    <text evidence="2">The sequence shown here is derived from an EMBL/GenBank/DDBJ whole genome shotgun (WGS) entry which is preliminary data.</text>
</comment>
<evidence type="ECO:0008006" key="6">
    <source>
        <dbReference type="Google" id="ProtNLM"/>
    </source>
</evidence>
<evidence type="ECO:0000313" key="5">
    <source>
        <dbReference type="Proteomes" id="UP000441586"/>
    </source>
</evidence>
<sequence length="127" mass="13136">MKNLLISATVATLCCSALAAQTSVEQSKSIPIMLLPDTDHGTCSIGLQVNQGGAELRSGPGTQFPVIAILEAGHVVSGCNEQDGWDGVIDGQDETCSIGISVATPRPYIGPCDSGWIDQNSLTSIYG</sequence>
<accession>A0A6A4RBG0</accession>
<dbReference type="EMBL" id="WSFO01000006">
    <property type="protein sequence ID" value="KAE9629697.1"/>
    <property type="molecule type" value="Genomic_DNA"/>
</dbReference>
<proteinExistence type="predicted"/>
<evidence type="ECO:0000313" key="3">
    <source>
        <dbReference type="EMBL" id="TLP67716.1"/>
    </source>
</evidence>
<gene>
    <name evidence="3" type="ORF">FEE96_04060</name>
    <name evidence="2" type="ORF">GP644_11840</name>
</gene>
<dbReference type="Proteomes" id="UP000441586">
    <property type="component" value="Unassembled WGS sequence"/>
</dbReference>
<reference evidence="3 4" key="1">
    <citation type="submission" date="2019-05" db="EMBL/GenBank/DDBJ databases">
        <title>Draft genome sequence of Pelagicola sp. DSW4-44.</title>
        <authorList>
            <person name="Oh J."/>
        </authorList>
    </citation>
    <scope>NUCLEOTIDE SEQUENCE [LARGE SCALE GENOMIC DNA]</scope>
    <source>
        <strain evidence="3 4">DSW4-44</strain>
    </source>
</reference>
<organism evidence="2 5">
    <name type="scientific">Parasedimentitalea maritima</name>
    <dbReference type="NCBI Taxonomy" id="2578117"/>
    <lineage>
        <taxon>Bacteria</taxon>
        <taxon>Pseudomonadati</taxon>
        <taxon>Pseudomonadota</taxon>
        <taxon>Alphaproteobacteria</taxon>
        <taxon>Rhodobacterales</taxon>
        <taxon>Paracoccaceae</taxon>
        <taxon>Parasedimentitalea</taxon>
    </lineage>
</organism>
<dbReference type="AlphaFoldDB" id="A0A5R8ZNR5"/>
<feature type="chain" id="PRO_5044624182" description="Integron" evidence="1">
    <location>
        <begin position="20"/>
        <end position="127"/>
    </location>
</feature>